<name>A0A9P9FP89_9HYPO</name>
<dbReference type="Proteomes" id="UP000738349">
    <property type="component" value="Unassembled WGS sequence"/>
</dbReference>
<comment type="caution">
    <text evidence="2">The sequence shown here is derived from an EMBL/GenBank/DDBJ whole genome shotgun (WGS) entry which is preliminary data.</text>
</comment>
<feature type="region of interest" description="Disordered" evidence="1">
    <location>
        <begin position="34"/>
        <end position="66"/>
    </location>
</feature>
<keyword evidence="3" id="KW-1185">Reference proteome</keyword>
<proteinExistence type="predicted"/>
<dbReference type="AlphaFoldDB" id="A0A9P9FP89"/>
<accession>A0A9P9FP89</accession>
<feature type="compositionally biased region" description="Polar residues" evidence="1">
    <location>
        <begin position="34"/>
        <end position="45"/>
    </location>
</feature>
<evidence type="ECO:0000256" key="1">
    <source>
        <dbReference type="SAM" id="MobiDB-lite"/>
    </source>
</evidence>
<evidence type="ECO:0000313" key="2">
    <source>
        <dbReference type="EMBL" id="KAH7171001.1"/>
    </source>
</evidence>
<protein>
    <submittedName>
        <fullName evidence="2">Uncharacterized protein</fullName>
    </submittedName>
</protein>
<feature type="compositionally biased region" description="Low complexity" evidence="1">
    <location>
        <begin position="53"/>
        <end position="66"/>
    </location>
</feature>
<sequence length="82" mass="9082">MPTAAEKAKAKLEAVLNNPNRNDASSYNRRVMTTTTPLSGSNMCNGVTRRESTTSQTSADGTTTTTVRRKSWIKDWMNRPAF</sequence>
<gene>
    <name evidence="2" type="ORF">EDB81DRAFT_877009</name>
</gene>
<evidence type="ECO:0000313" key="3">
    <source>
        <dbReference type="Proteomes" id="UP000738349"/>
    </source>
</evidence>
<reference evidence="2" key="1">
    <citation type="journal article" date="2021" name="Nat. Commun.">
        <title>Genetic determinants of endophytism in the Arabidopsis root mycobiome.</title>
        <authorList>
            <person name="Mesny F."/>
            <person name="Miyauchi S."/>
            <person name="Thiergart T."/>
            <person name="Pickel B."/>
            <person name="Atanasova L."/>
            <person name="Karlsson M."/>
            <person name="Huettel B."/>
            <person name="Barry K.W."/>
            <person name="Haridas S."/>
            <person name="Chen C."/>
            <person name="Bauer D."/>
            <person name="Andreopoulos W."/>
            <person name="Pangilinan J."/>
            <person name="LaButti K."/>
            <person name="Riley R."/>
            <person name="Lipzen A."/>
            <person name="Clum A."/>
            <person name="Drula E."/>
            <person name="Henrissat B."/>
            <person name="Kohler A."/>
            <person name="Grigoriev I.V."/>
            <person name="Martin F.M."/>
            <person name="Hacquard S."/>
        </authorList>
    </citation>
    <scope>NUCLEOTIDE SEQUENCE</scope>
    <source>
        <strain evidence="2">MPI-CAGE-AT-0147</strain>
    </source>
</reference>
<organism evidence="2 3">
    <name type="scientific">Dactylonectria macrodidyma</name>
    <dbReference type="NCBI Taxonomy" id="307937"/>
    <lineage>
        <taxon>Eukaryota</taxon>
        <taxon>Fungi</taxon>
        <taxon>Dikarya</taxon>
        <taxon>Ascomycota</taxon>
        <taxon>Pezizomycotina</taxon>
        <taxon>Sordariomycetes</taxon>
        <taxon>Hypocreomycetidae</taxon>
        <taxon>Hypocreales</taxon>
        <taxon>Nectriaceae</taxon>
        <taxon>Dactylonectria</taxon>
    </lineage>
</organism>
<dbReference type="OrthoDB" id="4624666at2759"/>
<dbReference type="EMBL" id="JAGMUV010000002">
    <property type="protein sequence ID" value="KAH7171001.1"/>
    <property type="molecule type" value="Genomic_DNA"/>
</dbReference>